<accession>A0A6P2BQH7</accession>
<gene>
    <name evidence="3" type="ORF">EAS64_32970</name>
</gene>
<evidence type="ECO:0000256" key="1">
    <source>
        <dbReference type="ARBA" id="ARBA00006547"/>
    </source>
</evidence>
<protein>
    <submittedName>
        <fullName evidence="3">Arylamine N-acetyltransferase</fullName>
    </submittedName>
</protein>
<dbReference type="PANTHER" id="PTHR11786">
    <property type="entry name" value="N-HYDROXYARYLAMINE O-ACETYLTRANSFERASE"/>
    <property type="match status" value="1"/>
</dbReference>
<reference evidence="3 4" key="1">
    <citation type="submission" date="2018-11" db="EMBL/GenBank/DDBJ databases">
        <title>Trebonia kvetii gen.nov., sp.nov., a novel acidophilic actinobacterium, and proposal of the new actinobacterial family Treboniaceae fam. nov.</title>
        <authorList>
            <person name="Rapoport D."/>
            <person name="Sagova-Mareckova M."/>
            <person name="Sedlacek I."/>
            <person name="Provaznik J."/>
            <person name="Kralova S."/>
            <person name="Pavlinic D."/>
            <person name="Benes V."/>
            <person name="Kopecky J."/>
        </authorList>
    </citation>
    <scope>NUCLEOTIDE SEQUENCE [LARGE SCALE GENOMIC DNA]</scope>
    <source>
        <strain evidence="3 4">15Tr583</strain>
    </source>
</reference>
<dbReference type="PANTHER" id="PTHR11786:SF0">
    <property type="entry name" value="ARYLAMINE N-ACETYLTRANSFERASE 4-RELATED"/>
    <property type="match status" value="1"/>
</dbReference>
<dbReference type="Proteomes" id="UP000460272">
    <property type="component" value="Unassembled WGS sequence"/>
</dbReference>
<keyword evidence="3" id="KW-0808">Transferase</keyword>
<evidence type="ECO:0000313" key="3">
    <source>
        <dbReference type="EMBL" id="TVZ01108.1"/>
    </source>
</evidence>
<dbReference type="InterPro" id="IPR038765">
    <property type="entry name" value="Papain-like_cys_pep_sf"/>
</dbReference>
<dbReference type="Gene3D" id="3.30.2140.10">
    <property type="entry name" value="Arylamine N-acetyltransferase"/>
    <property type="match status" value="1"/>
</dbReference>
<keyword evidence="4" id="KW-1185">Reference proteome</keyword>
<dbReference type="GO" id="GO:0016407">
    <property type="term" value="F:acetyltransferase activity"/>
    <property type="evidence" value="ECO:0007669"/>
    <property type="project" value="InterPro"/>
</dbReference>
<name>A0A6P2BQH7_9ACTN</name>
<comment type="caution">
    <text evidence="3">The sequence shown here is derived from an EMBL/GenBank/DDBJ whole genome shotgun (WGS) entry which is preliminary data.</text>
</comment>
<dbReference type="PRINTS" id="PR01543">
    <property type="entry name" value="ANATRNSFRASE"/>
</dbReference>
<dbReference type="Gene3D" id="2.40.128.150">
    <property type="entry name" value="Cysteine proteinases"/>
    <property type="match status" value="1"/>
</dbReference>
<evidence type="ECO:0000313" key="4">
    <source>
        <dbReference type="Proteomes" id="UP000460272"/>
    </source>
</evidence>
<dbReference type="InterPro" id="IPR001447">
    <property type="entry name" value="Arylamine_N-AcTrfase"/>
</dbReference>
<dbReference type="AlphaFoldDB" id="A0A6P2BQH7"/>
<comment type="similarity">
    <text evidence="1 2">Belongs to the arylamine N-acetyltransferase family.</text>
</comment>
<dbReference type="SUPFAM" id="SSF54001">
    <property type="entry name" value="Cysteine proteinases"/>
    <property type="match status" value="1"/>
</dbReference>
<proteinExistence type="inferred from homology"/>
<dbReference type="EMBL" id="RPFW01000007">
    <property type="protein sequence ID" value="TVZ01108.1"/>
    <property type="molecule type" value="Genomic_DNA"/>
</dbReference>
<dbReference type="OrthoDB" id="7181050at2"/>
<dbReference type="Pfam" id="PF00797">
    <property type="entry name" value="Acetyltransf_2"/>
    <property type="match status" value="1"/>
</dbReference>
<evidence type="ECO:0000256" key="2">
    <source>
        <dbReference type="RuleBase" id="RU003452"/>
    </source>
</evidence>
<organism evidence="3 4">
    <name type="scientific">Trebonia kvetii</name>
    <dbReference type="NCBI Taxonomy" id="2480626"/>
    <lineage>
        <taxon>Bacteria</taxon>
        <taxon>Bacillati</taxon>
        <taxon>Actinomycetota</taxon>
        <taxon>Actinomycetes</taxon>
        <taxon>Streptosporangiales</taxon>
        <taxon>Treboniaceae</taxon>
        <taxon>Trebonia</taxon>
    </lineage>
</organism>
<sequence length="294" mass="32497">MSLESDDWSVSDLDLGAYLRRIDYSGPTQPSEATLTALYRAHLAAIRFENLDVLLHGRVSVALGDIQDKIIFRGRGGYCYEQAQLFGAVLERLGFGVERLLARVGPDGGPARPRTHMTLRVSADGGVWLADPGFGSSPPAPLSMRRYRSGSPQEVDGWVYDITPDTEHGAEVWKLREYQAGEWVTLHRWDYGKVQPVDVVLSNHYTSTYPDSWFTWQPVIVRRDPDAIRSILGRGYTVNRPGKEKERRELTDAEFAEALTGEFGLTLSDEELAAIVAAPTGHDKKPAAGVAPGT</sequence>
<dbReference type="RefSeq" id="WP_145859419.1">
    <property type="nucleotide sequence ID" value="NZ_RPFW01000007.1"/>
</dbReference>